<proteinExistence type="predicted"/>
<comment type="subcellular location">
    <subcellularLocation>
        <location evidence="2">Cell membrane</location>
        <topology evidence="2">Multi-pass membrane protein</topology>
    </subcellularLocation>
</comment>
<keyword evidence="7" id="KW-0547">Nucleotide-binding</keyword>
<dbReference type="InterPro" id="IPR003594">
    <property type="entry name" value="HATPase_dom"/>
</dbReference>
<dbReference type="InterPro" id="IPR050351">
    <property type="entry name" value="BphY/WalK/GraS-like"/>
</dbReference>
<dbReference type="InterPro" id="IPR004358">
    <property type="entry name" value="Sig_transdc_His_kin-like_C"/>
</dbReference>
<evidence type="ECO:0000256" key="5">
    <source>
        <dbReference type="ARBA" id="ARBA00022679"/>
    </source>
</evidence>
<evidence type="ECO:0000256" key="9">
    <source>
        <dbReference type="ARBA" id="ARBA00022840"/>
    </source>
</evidence>
<evidence type="ECO:0000259" key="16">
    <source>
        <dbReference type="PROSITE" id="PS50109"/>
    </source>
</evidence>
<feature type="transmembrane region" description="Helical" evidence="15">
    <location>
        <begin position="35"/>
        <end position="53"/>
    </location>
</feature>
<feature type="domain" description="Histidine kinase" evidence="16">
    <location>
        <begin position="95"/>
        <end position="297"/>
    </location>
</feature>
<evidence type="ECO:0000256" key="14">
    <source>
        <dbReference type="SAM" id="Coils"/>
    </source>
</evidence>
<evidence type="ECO:0000256" key="6">
    <source>
        <dbReference type="ARBA" id="ARBA00022692"/>
    </source>
</evidence>
<keyword evidence="9" id="KW-0067">ATP-binding</keyword>
<evidence type="ECO:0000256" key="12">
    <source>
        <dbReference type="ARBA" id="ARBA00023136"/>
    </source>
</evidence>
<evidence type="ECO:0000256" key="15">
    <source>
        <dbReference type="SAM" id="Phobius"/>
    </source>
</evidence>
<dbReference type="EC" id="2.7.13.3" evidence="3"/>
<comment type="caution">
    <text evidence="17">The sequence shown here is derived from an EMBL/GenBank/DDBJ whole genome shotgun (WGS) entry which is preliminary data.</text>
</comment>
<evidence type="ECO:0000256" key="11">
    <source>
        <dbReference type="ARBA" id="ARBA00023012"/>
    </source>
</evidence>
<keyword evidence="10 15" id="KW-1133">Transmembrane helix</keyword>
<evidence type="ECO:0000256" key="1">
    <source>
        <dbReference type="ARBA" id="ARBA00000085"/>
    </source>
</evidence>
<keyword evidence="11" id="KW-0902">Two-component regulatory system</keyword>
<dbReference type="RefSeq" id="WP_002492577.1">
    <property type="nucleotide sequence ID" value="NZ_AP021848.1"/>
</dbReference>
<protein>
    <recommendedName>
        <fullName evidence="3">histidine kinase</fullName>
        <ecNumber evidence="3">2.7.13.3</ecNumber>
    </recommendedName>
    <alternativeName>
        <fullName evidence="13">Glycopeptide resistance-associated protein S</fullName>
    </alternativeName>
</protein>
<gene>
    <name evidence="17" type="ORF">EQ812_02465</name>
</gene>
<dbReference type="GO" id="GO:0016036">
    <property type="term" value="P:cellular response to phosphate starvation"/>
    <property type="evidence" value="ECO:0007669"/>
    <property type="project" value="TreeGrafter"/>
</dbReference>
<dbReference type="SUPFAM" id="SSF55874">
    <property type="entry name" value="ATPase domain of HSP90 chaperone/DNA topoisomerase II/histidine kinase"/>
    <property type="match status" value="1"/>
</dbReference>
<dbReference type="AlphaFoldDB" id="A0A4Q9WEE3"/>
<evidence type="ECO:0000313" key="18">
    <source>
        <dbReference type="Proteomes" id="UP000293637"/>
    </source>
</evidence>
<dbReference type="PROSITE" id="PS50109">
    <property type="entry name" value="HIS_KIN"/>
    <property type="match status" value="1"/>
</dbReference>
<evidence type="ECO:0000256" key="4">
    <source>
        <dbReference type="ARBA" id="ARBA00022475"/>
    </source>
</evidence>
<dbReference type="EMBL" id="SCHB01000001">
    <property type="protein sequence ID" value="TBW73689.1"/>
    <property type="molecule type" value="Genomic_DNA"/>
</dbReference>
<keyword evidence="14" id="KW-0175">Coiled coil</keyword>
<dbReference type="GO" id="GO:0005886">
    <property type="term" value="C:plasma membrane"/>
    <property type="evidence" value="ECO:0007669"/>
    <property type="project" value="UniProtKB-SubCell"/>
</dbReference>
<evidence type="ECO:0000256" key="8">
    <source>
        <dbReference type="ARBA" id="ARBA00022777"/>
    </source>
</evidence>
<dbReference type="PRINTS" id="PR00344">
    <property type="entry name" value="BCTRLSENSOR"/>
</dbReference>
<organism evidence="17 18">
    <name type="scientific">Staphylococcus lugdunensis</name>
    <dbReference type="NCBI Taxonomy" id="28035"/>
    <lineage>
        <taxon>Bacteria</taxon>
        <taxon>Bacillati</taxon>
        <taxon>Bacillota</taxon>
        <taxon>Bacilli</taxon>
        <taxon>Bacillales</taxon>
        <taxon>Staphylococcaceae</taxon>
        <taxon>Staphylococcus</taxon>
    </lineage>
</organism>
<evidence type="ECO:0000256" key="2">
    <source>
        <dbReference type="ARBA" id="ARBA00004651"/>
    </source>
</evidence>
<dbReference type="PANTHER" id="PTHR45453:SF2">
    <property type="entry name" value="HISTIDINE KINASE"/>
    <property type="match status" value="1"/>
</dbReference>
<dbReference type="Proteomes" id="UP000293637">
    <property type="component" value="Unassembled WGS sequence"/>
</dbReference>
<dbReference type="Gene3D" id="3.30.565.10">
    <property type="entry name" value="Histidine kinase-like ATPase, C-terminal domain"/>
    <property type="match status" value="1"/>
</dbReference>
<comment type="catalytic activity">
    <reaction evidence="1">
        <text>ATP + protein L-histidine = ADP + protein N-phospho-L-histidine.</text>
        <dbReference type="EC" id="2.7.13.3"/>
    </reaction>
</comment>
<dbReference type="GO" id="GO:0004721">
    <property type="term" value="F:phosphoprotein phosphatase activity"/>
    <property type="evidence" value="ECO:0007669"/>
    <property type="project" value="TreeGrafter"/>
</dbReference>
<evidence type="ECO:0000256" key="3">
    <source>
        <dbReference type="ARBA" id="ARBA00012438"/>
    </source>
</evidence>
<evidence type="ECO:0000313" key="17">
    <source>
        <dbReference type="EMBL" id="TBW73689.1"/>
    </source>
</evidence>
<dbReference type="SMART" id="SM00387">
    <property type="entry name" value="HATPase_c"/>
    <property type="match status" value="1"/>
</dbReference>
<dbReference type="GO" id="GO:0000155">
    <property type="term" value="F:phosphorelay sensor kinase activity"/>
    <property type="evidence" value="ECO:0007669"/>
    <property type="project" value="TreeGrafter"/>
</dbReference>
<keyword evidence="4" id="KW-1003">Cell membrane</keyword>
<dbReference type="Pfam" id="PF02518">
    <property type="entry name" value="HATPase_c"/>
    <property type="match status" value="1"/>
</dbReference>
<dbReference type="GeneID" id="58091064"/>
<keyword evidence="8 17" id="KW-0418">Kinase</keyword>
<accession>A0A4Q9WEE3</accession>
<evidence type="ECO:0000256" key="7">
    <source>
        <dbReference type="ARBA" id="ARBA00022741"/>
    </source>
</evidence>
<name>A0A4Q9WEE3_STALU</name>
<reference evidence="17 18" key="1">
    <citation type="journal article" date="2019" name="Sci. Transl. Med.">
        <title>Quorum sensing between bacterial species on the skin protects against epidermal injury in atopic dermatitis.</title>
        <authorList>
            <person name="Williams M.R."/>
        </authorList>
    </citation>
    <scope>NUCLEOTIDE SEQUENCE [LARGE SCALE GENOMIC DNA]</scope>
    <source>
        <strain evidence="17 18">E7</strain>
    </source>
</reference>
<evidence type="ECO:0000256" key="10">
    <source>
        <dbReference type="ARBA" id="ARBA00022989"/>
    </source>
</evidence>
<dbReference type="GO" id="GO:0005524">
    <property type="term" value="F:ATP binding"/>
    <property type="evidence" value="ECO:0007669"/>
    <property type="project" value="UniProtKB-KW"/>
</dbReference>
<keyword evidence="6 15" id="KW-0812">Transmembrane</keyword>
<evidence type="ECO:0000256" key="13">
    <source>
        <dbReference type="ARBA" id="ARBA00042987"/>
    </source>
</evidence>
<keyword evidence="5" id="KW-0808">Transferase</keyword>
<feature type="coiled-coil region" evidence="14">
    <location>
        <begin position="61"/>
        <end position="88"/>
    </location>
</feature>
<keyword evidence="12 15" id="KW-0472">Membrane</keyword>
<dbReference type="InterPro" id="IPR005467">
    <property type="entry name" value="His_kinase_dom"/>
</dbReference>
<dbReference type="PANTHER" id="PTHR45453">
    <property type="entry name" value="PHOSPHATE REGULON SENSOR PROTEIN PHOR"/>
    <property type="match status" value="1"/>
</dbReference>
<feature type="transmembrane region" description="Helical" evidence="15">
    <location>
        <begin position="12"/>
        <end position="29"/>
    </location>
</feature>
<dbReference type="InterPro" id="IPR036890">
    <property type="entry name" value="HATPase_C_sf"/>
</dbReference>
<sequence length="302" mass="35305">MTTFFDTIKRELIITAMALVVFLVIFFVFNLPYYAYFLGSGIMLFIMVIYWFIALSEFKKQQRLTSQLKVLEQEVQQLKSKQTQYQNDIENYFLTWVHQIKTPITASKLLLERNEDNVVNRVRQEIIQIDNYTSLALSYLKLMNHETDMSFTKVTVNELVKPLIMKYSIQFIDQHTRIHYDRSDEEVLTDVQWASIMIEQILNNALKYARGKDIWLTFDKDINVLSIKDNGVGISTADLPKIFDKGYSGYNGRLNEQSTGIGLFIVKHISNHIHHQVEVDSKLGQGTTFKIYFPKVDKMNEL</sequence>